<gene>
    <name evidence="2" type="ORF">SPV1_10149</name>
</gene>
<dbReference type="HOGENOM" id="CLU_295571_0_0_0"/>
<keyword evidence="3" id="KW-1185">Reference proteome</keyword>
<proteinExistence type="predicted"/>
<dbReference type="RefSeq" id="WP_009849549.1">
    <property type="nucleotide sequence ID" value="NZ_DS022294.1"/>
</dbReference>
<reference evidence="2 3" key="1">
    <citation type="submission" date="2006-09" db="EMBL/GenBank/DDBJ databases">
        <authorList>
            <person name="Emerson D."/>
            <person name="Ferriera S."/>
            <person name="Johnson J."/>
            <person name="Kravitz S."/>
            <person name="Halpern A."/>
            <person name="Remington K."/>
            <person name="Beeson K."/>
            <person name="Tran B."/>
            <person name="Rogers Y.-H."/>
            <person name="Friedman R."/>
            <person name="Venter J.C."/>
        </authorList>
    </citation>
    <scope>NUCLEOTIDE SEQUENCE [LARGE SCALE GENOMIC DNA]</scope>
    <source>
        <strain evidence="2 3">PV-1</strain>
    </source>
</reference>
<dbReference type="EMBL" id="AATS01000017">
    <property type="protein sequence ID" value="EAU53786.1"/>
    <property type="molecule type" value="Genomic_DNA"/>
</dbReference>
<accession>Q0EWX1</accession>
<evidence type="ECO:0000313" key="3">
    <source>
        <dbReference type="Proteomes" id="UP000005297"/>
    </source>
</evidence>
<protein>
    <submittedName>
        <fullName evidence="2">Uncharacterized protein</fullName>
    </submittedName>
</protein>
<dbReference type="InParanoid" id="Q0EWX1"/>
<keyword evidence="1" id="KW-0175">Coiled coil</keyword>
<sequence length="1023" mass="113481">MQLPDVKNQQVVLKGVEVWDAIAMRRGTATMIIEPHRISVKVDWGKGRKESYRFDQHHNARVASTDYVLEVKQSLLSDASLSRVQLKTARQSGRDICNAAITSEAINTGRESSGGMSQYYSGEFKLYKIHRLEADSANPVYSFVVEMNVEQSRAGGEKTSLSFTYEHFSETDVYKGLVHAKKDKVHLQAPIIQINAPLQVCTAAVAGDSRLTVKPGVRAKGNKISKSGNIGAKNVPEHTNSLQVGGCLFSQPKSSTNYRRNVSDMPADIPWPPAARSPESFDHDTGKSFSFLSTESPANIKSWYKVRLPKKGWRILKDDAARSRFGTTERLWLKSRQLCVALLVTKQQGPEPRKSLVSIYTYPGPGKHRELTGKDVGLSTGYSEHDAGSGGPGLKKTGVLASKGTDVVAGEPGYLQQGEAHGKKPAALAQGEAYWLSPEQGGGVFRGKKVCKACRSLLAGYHHGLYDYNEKSKRASGLNHDLYALRHEDAAGYSVQRKQRLKEEIKDVERMLRDAEKDIQAVRQLNLKAESGVVACIRRHCSIKGEDKTGGPGTFRKLSGKDIQLSTGYLAHDPDQLNGGMCDAEINGLTNPVLLSMPDSEKAASKVKSAAGDVAKGALGMFGGGNPFGGNSGPRMTPRPKGDWMKISDAASGITIQLNGWLYQPKNRAGEIRIAQEISRSPDQGAPHMMVLQNRDGRILRPVGYMIFELWAHWKLTITITRETYIDGQLVDRSVTRESTQWKELLERYKAILNAPGIWERFGLPPFGKLKGVIARFPLPDHFDPKQWSLVTQDTAKATMFGREVIKTVPFVFGLGFGEKGRLSFEQPADGKTAYQSAHGCTSLHESISDLMKRPEYNLNHDTGRKEAKVKLSRTAEKKVRMDADKWARILILAPDPEHQHLIQDFKAFNEQMQHALVFQASMFLFNQITGDGISPEMAARWNSRVTNLAIRAARRWQKGMNPKQQRDMAQAYARLSPALKAVFHREFMMTLSMNLFFDLHRSPAALEKMNDLPTNATPESVL</sequence>
<feature type="coiled-coil region" evidence="1">
    <location>
        <begin position="498"/>
        <end position="525"/>
    </location>
</feature>
<dbReference type="Proteomes" id="UP000005297">
    <property type="component" value="Unassembled WGS sequence"/>
</dbReference>
<evidence type="ECO:0000256" key="1">
    <source>
        <dbReference type="SAM" id="Coils"/>
    </source>
</evidence>
<name>Q0EWX1_9PROT</name>
<evidence type="ECO:0000313" key="2">
    <source>
        <dbReference type="EMBL" id="EAU53786.1"/>
    </source>
</evidence>
<dbReference type="AlphaFoldDB" id="Q0EWX1"/>
<organism evidence="2 3">
    <name type="scientific">Mariprofundus ferrooxydans PV-1</name>
    <dbReference type="NCBI Taxonomy" id="314345"/>
    <lineage>
        <taxon>Bacteria</taxon>
        <taxon>Pseudomonadati</taxon>
        <taxon>Pseudomonadota</taxon>
        <taxon>Candidatius Mariprofundia</taxon>
        <taxon>Mariprofundales</taxon>
        <taxon>Mariprofundaceae</taxon>
        <taxon>Mariprofundus</taxon>
    </lineage>
</organism>
<comment type="caution">
    <text evidence="2">The sequence shown here is derived from an EMBL/GenBank/DDBJ whole genome shotgun (WGS) entry which is preliminary data.</text>
</comment>